<evidence type="ECO:0000256" key="1">
    <source>
        <dbReference type="SAM" id="MobiDB-lite"/>
    </source>
</evidence>
<dbReference type="SMART" id="SM00463">
    <property type="entry name" value="SMR"/>
    <property type="match status" value="1"/>
</dbReference>
<proteinExistence type="predicted"/>
<name>A0AAD3D656_9STRA</name>
<dbReference type="InterPro" id="IPR036063">
    <property type="entry name" value="Smr_dom_sf"/>
</dbReference>
<dbReference type="EMBL" id="BLLK01000061">
    <property type="protein sequence ID" value="GFH58192.1"/>
    <property type="molecule type" value="Genomic_DNA"/>
</dbReference>
<dbReference type="AlphaFoldDB" id="A0AAD3D656"/>
<feature type="domain" description="Smr" evidence="2">
    <location>
        <begin position="22"/>
        <end position="108"/>
    </location>
</feature>
<dbReference type="Proteomes" id="UP001054902">
    <property type="component" value="Unassembled WGS sequence"/>
</dbReference>
<dbReference type="Gene3D" id="3.30.1370.110">
    <property type="match status" value="1"/>
</dbReference>
<sequence length="347" mass="40095">MIQTVKPRKRNVQRSMDKSKTIDLHGYTKIQAIERTTFFLDQIRHKHRNRNYTKTTVSGPLMVTIVTGSGKHSTDGPVLRDAIQKLLQKRQMSFQLNHGKGSFTVDALSGIDLYNPDLFKSDTKVLVKHSLDNNNVQLVNRDTSKTYRTEHLNSFSRMSSKLSSNSSEDQEDNLQNSDHLPTPAELARDEKELEEALKLSQSEASKHQSLKDKEQQAMEQALQDSLNMEKKMEEEERIMKEIMELSKNDESVSLQKEEELMKQVMQLSMDHEREAALREEEELKAVLAQSLNESHKDCVGGEDDILFQEALKLSQDEQQHEQQGRNHRIDYEEQLRLAMEASRLHYS</sequence>
<dbReference type="InterPro" id="IPR002625">
    <property type="entry name" value="Smr_dom"/>
</dbReference>
<protein>
    <recommendedName>
        <fullName evidence="2">Smr domain-containing protein</fullName>
    </recommendedName>
</protein>
<dbReference type="InterPro" id="IPR003903">
    <property type="entry name" value="UIM_dom"/>
</dbReference>
<keyword evidence="4" id="KW-1185">Reference proteome</keyword>
<dbReference type="PROSITE" id="PS50828">
    <property type="entry name" value="SMR"/>
    <property type="match status" value="1"/>
</dbReference>
<evidence type="ECO:0000313" key="4">
    <source>
        <dbReference type="Proteomes" id="UP001054902"/>
    </source>
</evidence>
<comment type="caution">
    <text evidence="3">The sequence shown here is derived from an EMBL/GenBank/DDBJ whole genome shotgun (WGS) entry which is preliminary data.</text>
</comment>
<dbReference type="SUPFAM" id="SSF160443">
    <property type="entry name" value="SMR domain-like"/>
    <property type="match status" value="1"/>
</dbReference>
<gene>
    <name evidence="3" type="ORF">CTEN210_14668</name>
</gene>
<reference evidence="3 4" key="1">
    <citation type="journal article" date="2021" name="Sci. Rep.">
        <title>The genome of the diatom Chaetoceros tenuissimus carries an ancient integrated fragment of an extant virus.</title>
        <authorList>
            <person name="Hongo Y."/>
            <person name="Kimura K."/>
            <person name="Takaki Y."/>
            <person name="Yoshida Y."/>
            <person name="Baba S."/>
            <person name="Kobayashi G."/>
            <person name="Nagasaki K."/>
            <person name="Hano T."/>
            <person name="Tomaru Y."/>
        </authorList>
    </citation>
    <scope>NUCLEOTIDE SEQUENCE [LARGE SCALE GENOMIC DNA]</scope>
    <source>
        <strain evidence="3 4">NIES-3715</strain>
    </source>
</reference>
<evidence type="ECO:0000259" key="2">
    <source>
        <dbReference type="PROSITE" id="PS50828"/>
    </source>
</evidence>
<feature type="compositionally biased region" description="Basic and acidic residues" evidence="1">
    <location>
        <begin position="186"/>
        <end position="197"/>
    </location>
</feature>
<feature type="compositionally biased region" description="Basic and acidic residues" evidence="1">
    <location>
        <begin position="204"/>
        <end position="216"/>
    </location>
</feature>
<accession>A0AAD3D656</accession>
<evidence type="ECO:0000313" key="3">
    <source>
        <dbReference type="EMBL" id="GFH58192.1"/>
    </source>
</evidence>
<feature type="region of interest" description="Disordered" evidence="1">
    <location>
        <begin position="149"/>
        <end position="218"/>
    </location>
</feature>
<feature type="compositionally biased region" description="Low complexity" evidence="1">
    <location>
        <begin position="154"/>
        <end position="167"/>
    </location>
</feature>
<organism evidence="3 4">
    <name type="scientific">Chaetoceros tenuissimus</name>
    <dbReference type="NCBI Taxonomy" id="426638"/>
    <lineage>
        <taxon>Eukaryota</taxon>
        <taxon>Sar</taxon>
        <taxon>Stramenopiles</taxon>
        <taxon>Ochrophyta</taxon>
        <taxon>Bacillariophyta</taxon>
        <taxon>Coscinodiscophyceae</taxon>
        <taxon>Chaetocerotophycidae</taxon>
        <taxon>Chaetocerotales</taxon>
        <taxon>Chaetocerotaceae</taxon>
        <taxon>Chaetoceros</taxon>
    </lineage>
</organism>
<dbReference type="Pfam" id="PF01713">
    <property type="entry name" value="Smr"/>
    <property type="match status" value="1"/>
</dbReference>
<dbReference type="SMART" id="SM00726">
    <property type="entry name" value="UIM"/>
    <property type="match status" value="4"/>
</dbReference>